<protein>
    <recommendedName>
        <fullName evidence="3">deoxyribose-phosphate aldolase</fullName>
        <ecNumber evidence="3">4.1.2.4</ecNumber>
    </recommendedName>
    <alternativeName>
        <fullName evidence="7">2-deoxy-D-ribose 5-phosphate aldolase</fullName>
    </alternativeName>
    <alternativeName>
        <fullName evidence="6">Phosphodeoxyriboaldolase</fullName>
    </alternativeName>
</protein>
<dbReference type="Proteomes" id="UP000694846">
    <property type="component" value="Unplaced"/>
</dbReference>
<reference evidence="10" key="1">
    <citation type="submission" date="2018-04" db="EMBL/GenBank/DDBJ databases">
        <title>Transcriptome assembly of Sipha flava.</title>
        <authorList>
            <person name="Scully E.D."/>
            <person name="Geib S.M."/>
            <person name="Palmer N.A."/>
            <person name="Koch K."/>
            <person name="Bradshaw J."/>
            <person name="Heng-Moss T."/>
            <person name="Sarath G."/>
        </authorList>
    </citation>
    <scope>NUCLEOTIDE SEQUENCE</scope>
</reference>
<gene>
    <name evidence="10" type="primary">DERA_1</name>
    <name evidence="12" type="synonym">LOC112682872</name>
    <name evidence="10" type="ORF">g.10040</name>
</gene>
<comment type="similarity">
    <text evidence="2">Belongs to the DeoC/FbaB aldolase family. DeoC type 2 subfamily.</text>
</comment>
<dbReference type="GO" id="GO:0046386">
    <property type="term" value="P:deoxyribose phosphate catabolic process"/>
    <property type="evidence" value="ECO:0007669"/>
    <property type="project" value="UniProtKB-UniPathway"/>
</dbReference>
<organism evidence="10">
    <name type="scientific">Sipha flava</name>
    <name type="common">yellow sugarcane aphid</name>
    <dbReference type="NCBI Taxonomy" id="143950"/>
    <lineage>
        <taxon>Eukaryota</taxon>
        <taxon>Metazoa</taxon>
        <taxon>Ecdysozoa</taxon>
        <taxon>Arthropoda</taxon>
        <taxon>Hexapoda</taxon>
        <taxon>Insecta</taxon>
        <taxon>Pterygota</taxon>
        <taxon>Neoptera</taxon>
        <taxon>Paraneoptera</taxon>
        <taxon>Hemiptera</taxon>
        <taxon>Sternorrhyncha</taxon>
        <taxon>Aphidomorpha</taxon>
        <taxon>Aphidoidea</taxon>
        <taxon>Aphididae</taxon>
        <taxon>Sipha</taxon>
    </lineage>
</organism>
<dbReference type="PIRSF" id="PIRSF001357">
    <property type="entry name" value="DeoC"/>
    <property type="match status" value="1"/>
</dbReference>
<keyword evidence="4" id="KW-0456">Lyase</keyword>
<feature type="active site" description="Schiff-base intermediate with acetaldehyde" evidence="9">
    <location>
        <position position="233"/>
    </location>
</feature>
<dbReference type="RefSeq" id="XP_025409415.1">
    <property type="nucleotide sequence ID" value="XM_025553630.1"/>
</dbReference>
<evidence type="ECO:0000256" key="1">
    <source>
        <dbReference type="ARBA" id="ARBA00004816"/>
    </source>
</evidence>
<evidence type="ECO:0000313" key="12">
    <source>
        <dbReference type="RefSeq" id="XP_025409415.1"/>
    </source>
</evidence>
<dbReference type="PANTHER" id="PTHR10889:SF3">
    <property type="entry name" value="DEOXYRIBOSE-PHOSPHATE ALDOLASE"/>
    <property type="match status" value="1"/>
</dbReference>
<sequence length="325" mass="35947">MSNPGILFDDSLLTGLDVEKSDIESVVDDCDRCTKVGFLPEIEASYLGLILHVMDLTSLNSTDNKQTIEALVDKAFLYAKELLKSDIEKMANTHSCELRNYFTTSTLTPQTVCVSSVRIYDVVQRLRFLKQHIDIASVAGGFPMGQVPLSCRITEVEYAISHGAAEIDIVIDRGLAISGNFEELYYDLRAIKSLCIKGNITLKTILSVSELDSNQTVYKAAMTAMMAGSDFIKTSTGKEAKNATLFHGMVMCQAIKHYHEKTSYKVGIKAAGGIKFNEQALSWLVLVKNILGNDWLQASLFRIGASSLLEDVVKRLSIVLKKFHQ</sequence>
<dbReference type="SUPFAM" id="SSF51569">
    <property type="entry name" value="Aldolase"/>
    <property type="match status" value="1"/>
</dbReference>
<accession>A0A2S2QKH2</accession>
<comment type="pathway">
    <text evidence="1">Carbohydrate degradation; 2-deoxy-D-ribose 1-phosphate degradation; D-glyceraldehyde 3-phosphate and acetaldehyde from 2-deoxy-alpha-D-ribose 1-phosphate: step 2/2.</text>
</comment>
<evidence type="ECO:0000256" key="3">
    <source>
        <dbReference type="ARBA" id="ARBA00012515"/>
    </source>
</evidence>
<dbReference type="OrthoDB" id="70823at2759"/>
<evidence type="ECO:0000256" key="2">
    <source>
        <dbReference type="ARBA" id="ARBA00009473"/>
    </source>
</evidence>
<dbReference type="GO" id="GO:0016052">
    <property type="term" value="P:carbohydrate catabolic process"/>
    <property type="evidence" value="ECO:0007669"/>
    <property type="project" value="TreeGrafter"/>
</dbReference>
<dbReference type="InterPro" id="IPR013785">
    <property type="entry name" value="Aldolase_TIM"/>
</dbReference>
<evidence type="ECO:0000313" key="11">
    <source>
        <dbReference type="Proteomes" id="UP000694846"/>
    </source>
</evidence>
<dbReference type="GO" id="GO:0009264">
    <property type="term" value="P:deoxyribonucleotide catabolic process"/>
    <property type="evidence" value="ECO:0007669"/>
    <property type="project" value="InterPro"/>
</dbReference>
<keyword evidence="5 9" id="KW-0704">Schiff base</keyword>
<dbReference type="PANTHER" id="PTHR10889">
    <property type="entry name" value="DEOXYRIBOSE-PHOSPHATE ALDOLASE"/>
    <property type="match status" value="1"/>
</dbReference>
<dbReference type="GO" id="GO:0004139">
    <property type="term" value="F:deoxyribose-phosphate aldolase activity"/>
    <property type="evidence" value="ECO:0007669"/>
    <property type="project" value="UniProtKB-EC"/>
</dbReference>
<comment type="catalytic activity">
    <reaction evidence="8">
        <text>2-deoxy-D-ribose 5-phosphate = D-glyceraldehyde 3-phosphate + acetaldehyde</text>
        <dbReference type="Rhea" id="RHEA:12821"/>
        <dbReference type="ChEBI" id="CHEBI:15343"/>
        <dbReference type="ChEBI" id="CHEBI:59776"/>
        <dbReference type="ChEBI" id="CHEBI:62877"/>
        <dbReference type="EC" id="4.1.2.4"/>
    </reaction>
</comment>
<evidence type="ECO:0000256" key="6">
    <source>
        <dbReference type="ARBA" id="ARBA00031814"/>
    </source>
</evidence>
<dbReference type="Gene3D" id="3.20.20.70">
    <property type="entry name" value="Aldolase class I"/>
    <property type="match status" value="1"/>
</dbReference>
<evidence type="ECO:0000256" key="7">
    <source>
        <dbReference type="ARBA" id="ARBA00032755"/>
    </source>
</evidence>
<dbReference type="InterPro" id="IPR002915">
    <property type="entry name" value="DeoC/FbaB/LacD_aldolase"/>
</dbReference>
<proteinExistence type="inferred from homology"/>
<dbReference type="UniPathway" id="UPA00002">
    <property type="reaction ID" value="UER00468"/>
</dbReference>
<evidence type="ECO:0000256" key="9">
    <source>
        <dbReference type="PIRSR" id="PIRSR001357-50"/>
    </source>
</evidence>
<evidence type="ECO:0000256" key="4">
    <source>
        <dbReference type="ARBA" id="ARBA00023239"/>
    </source>
</evidence>
<dbReference type="Pfam" id="PF01791">
    <property type="entry name" value="DeoC"/>
    <property type="match status" value="1"/>
</dbReference>
<evidence type="ECO:0000313" key="10">
    <source>
        <dbReference type="EMBL" id="MBY78255.1"/>
    </source>
</evidence>
<dbReference type="EC" id="4.1.2.4" evidence="3"/>
<keyword evidence="11" id="KW-1185">Reference proteome</keyword>
<name>A0A2S2QKH2_9HEMI</name>
<feature type="active site" description="Proton donor/acceptor" evidence="9">
    <location>
        <position position="269"/>
    </location>
</feature>
<dbReference type="EMBL" id="GGMS01009052">
    <property type="protein sequence ID" value="MBY78255.1"/>
    <property type="molecule type" value="Transcribed_RNA"/>
</dbReference>
<evidence type="ECO:0000256" key="5">
    <source>
        <dbReference type="ARBA" id="ARBA00023270"/>
    </source>
</evidence>
<dbReference type="AlphaFoldDB" id="A0A2S2QKH2"/>
<reference evidence="12" key="2">
    <citation type="submission" date="2025-04" db="UniProtKB">
        <authorList>
            <consortium name="RefSeq"/>
        </authorList>
    </citation>
    <scope>IDENTIFICATION</scope>
    <source>
        <tissue evidence="12">Whole body</tissue>
    </source>
</reference>
<dbReference type="InterPro" id="IPR011343">
    <property type="entry name" value="DeoC"/>
</dbReference>
<dbReference type="SMART" id="SM01133">
    <property type="entry name" value="DeoC"/>
    <property type="match status" value="1"/>
</dbReference>
<evidence type="ECO:0000256" key="8">
    <source>
        <dbReference type="ARBA" id="ARBA00048791"/>
    </source>
</evidence>
<dbReference type="GO" id="GO:0005737">
    <property type="term" value="C:cytoplasm"/>
    <property type="evidence" value="ECO:0007669"/>
    <property type="project" value="InterPro"/>
</dbReference>